<evidence type="ECO:0000256" key="2">
    <source>
        <dbReference type="ARBA" id="ARBA00008440"/>
    </source>
</evidence>
<name>A0ABQ9KN23_HEVBR</name>
<keyword evidence="9 10" id="KW-0472">Membrane</keyword>
<feature type="transmembrane region" description="Helical" evidence="10">
    <location>
        <begin position="348"/>
        <end position="370"/>
    </location>
</feature>
<evidence type="ECO:0000259" key="11">
    <source>
        <dbReference type="Pfam" id="PF02705"/>
    </source>
</evidence>
<comment type="caution">
    <text evidence="13">The sequence shown here is derived from an EMBL/GenBank/DDBJ whole genome shotgun (WGS) entry which is preliminary data.</text>
</comment>
<keyword evidence="7 10" id="KW-1133">Transmembrane helix</keyword>
<keyword evidence="3" id="KW-0813">Transport</keyword>
<comment type="similarity">
    <text evidence="2">Belongs to the HAK/KUP transporter (TC 2.A.72.3) family.</text>
</comment>
<dbReference type="Pfam" id="PF22776">
    <property type="entry name" value="K_trans_C"/>
    <property type="match status" value="1"/>
</dbReference>
<feature type="domain" description="K+ potassium transporter C-terminal" evidence="12">
    <location>
        <begin position="399"/>
        <end position="567"/>
    </location>
</feature>
<feature type="transmembrane region" description="Helical" evidence="10">
    <location>
        <begin position="64"/>
        <end position="82"/>
    </location>
</feature>
<evidence type="ECO:0000256" key="9">
    <source>
        <dbReference type="ARBA" id="ARBA00023136"/>
    </source>
</evidence>
<evidence type="ECO:0000256" key="7">
    <source>
        <dbReference type="ARBA" id="ARBA00022989"/>
    </source>
</evidence>
<evidence type="ECO:0000256" key="5">
    <source>
        <dbReference type="ARBA" id="ARBA00022692"/>
    </source>
</evidence>
<dbReference type="InterPro" id="IPR003855">
    <property type="entry name" value="K+_transporter"/>
</dbReference>
<dbReference type="Pfam" id="PF02705">
    <property type="entry name" value="K_trans"/>
    <property type="match status" value="2"/>
</dbReference>
<feature type="transmembrane region" description="Helical" evidence="10">
    <location>
        <begin position="21"/>
        <end position="44"/>
    </location>
</feature>
<feature type="transmembrane region" description="Helical" evidence="10">
    <location>
        <begin position="127"/>
        <end position="155"/>
    </location>
</feature>
<dbReference type="InterPro" id="IPR053952">
    <property type="entry name" value="K_trans_C"/>
</dbReference>
<protein>
    <recommendedName>
        <fullName evidence="15">Potassium transporter</fullName>
    </recommendedName>
</protein>
<dbReference type="Proteomes" id="UP001174677">
    <property type="component" value="Chromosome 17"/>
</dbReference>
<dbReference type="EMBL" id="JARPOI010000017">
    <property type="protein sequence ID" value="KAJ9141573.1"/>
    <property type="molecule type" value="Genomic_DNA"/>
</dbReference>
<keyword evidence="8" id="KW-0406">Ion transport</keyword>
<keyword evidence="5 10" id="KW-0812">Transmembrane</keyword>
<evidence type="ECO:0000256" key="1">
    <source>
        <dbReference type="ARBA" id="ARBA00004651"/>
    </source>
</evidence>
<dbReference type="PANTHER" id="PTHR30540:SF97">
    <property type="entry name" value="POTASSIUM TRANSPORTER"/>
    <property type="match status" value="1"/>
</dbReference>
<evidence type="ECO:0000256" key="3">
    <source>
        <dbReference type="ARBA" id="ARBA00022448"/>
    </source>
</evidence>
<organism evidence="13 14">
    <name type="scientific">Hevea brasiliensis</name>
    <name type="common">Para rubber tree</name>
    <name type="synonym">Siphonia brasiliensis</name>
    <dbReference type="NCBI Taxonomy" id="3981"/>
    <lineage>
        <taxon>Eukaryota</taxon>
        <taxon>Viridiplantae</taxon>
        <taxon>Streptophyta</taxon>
        <taxon>Embryophyta</taxon>
        <taxon>Tracheophyta</taxon>
        <taxon>Spermatophyta</taxon>
        <taxon>Magnoliopsida</taxon>
        <taxon>eudicotyledons</taxon>
        <taxon>Gunneridae</taxon>
        <taxon>Pentapetalae</taxon>
        <taxon>rosids</taxon>
        <taxon>fabids</taxon>
        <taxon>Malpighiales</taxon>
        <taxon>Euphorbiaceae</taxon>
        <taxon>Crotonoideae</taxon>
        <taxon>Micrandreae</taxon>
        <taxon>Hevea</taxon>
    </lineage>
</organism>
<evidence type="ECO:0008006" key="15">
    <source>
        <dbReference type="Google" id="ProtNLM"/>
    </source>
</evidence>
<dbReference type="InterPro" id="IPR053951">
    <property type="entry name" value="K_trans_N"/>
</dbReference>
<comment type="subcellular location">
    <subcellularLocation>
        <location evidence="1">Cell membrane</location>
        <topology evidence="1">Multi-pass membrane protein</topology>
    </subcellularLocation>
</comment>
<evidence type="ECO:0000256" key="4">
    <source>
        <dbReference type="ARBA" id="ARBA00022538"/>
    </source>
</evidence>
<proteinExistence type="inferred from homology"/>
<evidence type="ECO:0000313" key="13">
    <source>
        <dbReference type="EMBL" id="KAJ9141573.1"/>
    </source>
</evidence>
<keyword evidence="4" id="KW-0633">Potassium transport</keyword>
<evidence type="ECO:0000313" key="14">
    <source>
        <dbReference type="Proteomes" id="UP001174677"/>
    </source>
</evidence>
<gene>
    <name evidence="13" type="ORF">P3X46_032094</name>
</gene>
<evidence type="ECO:0000259" key="12">
    <source>
        <dbReference type="Pfam" id="PF22776"/>
    </source>
</evidence>
<evidence type="ECO:0000256" key="6">
    <source>
        <dbReference type="ARBA" id="ARBA00022958"/>
    </source>
</evidence>
<evidence type="ECO:0000256" key="10">
    <source>
        <dbReference type="SAM" id="Phobius"/>
    </source>
</evidence>
<feature type="transmembrane region" description="Helical" evidence="10">
    <location>
        <begin position="175"/>
        <end position="192"/>
    </location>
</feature>
<reference evidence="13" key="1">
    <citation type="journal article" date="2023" name="Plant Biotechnol. J.">
        <title>Chromosome-level wild Hevea brasiliensis genome provides new tools for genomic-assisted breeding and valuable loci to elevate rubber yield.</title>
        <authorList>
            <person name="Cheng H."/>
            <person name="Song X."/>
            <person name="Hu Y."/>
            <person name="Wu T."/>
            <person name="Yang Q."/>
            <person name="An Z."/>
            <person name="Feng S."/>
            <person name="Deng Z."/>
            <person name="Wu W."/>
            <person name="Zeng X."/>
            <person name="Tu M."/>
            <person name="Wang X."/>
            <person name="Huang H."/>
        </authorList>
    </citation>
    <scope>NUCLEOTIDE SEQUENCE</scope>
    <source>
        <strain evidence="13">MT/VB/25A 57/8</strain>
    </source>
</reference>
<feature type="transmembrane region" description="Helical" evidence="10">
    <location>
        <begin position="324"/>
        <end position="342"/>
    </location>
</feature>
<evidence type="ECO:0000256" key="8">
    <source>
        <dbReference type="ARBA" id="ARBA00023065"/>
    </source>
</evidence>
<keyword evidence="6" id="KW-0630">Potassium</keyword>
<feature type="domain" description="K+ potassium transporter integral membrane" evidence="11">
    <location>
        <begin position="284"/>
        <end position="388"/>
    </location>
</feature>
<keyword evidence="14" id="KW-1185">Reference proteome</keyword>
<feature type="domain" description="K+ potassium transporter integral membrane" evidence="11">
    <location>
        <begin position="25"/>
        <end position="281"/>
    </location>
</feature>
<sequence length="567" mass="63666">MDPAGSPDTYPGRLEETWRHTLILSFQSLEVVYGLLSTAPLYVFGTIPTDDFQSDETAYECFSFIFWTLTIISFLKYAFIILRADDNGEGGTFALHSLLSRHPKVGLLPDDRNTNERAFDKHKSSHYLMLFLALFGACMLIGDAVLTPSISVLSASSDSSSPQTQRSLSDAIERYVPVAFACAILACLFILQHYGTRKIGFIFAPIVTIWLLLISGVDIYNTFHFNPKILGAISPVCMYKFVRSIDKRSWRSLGSILLCVAGSEAMFADLGHFSKKSIQVTKYQATITASFSIINHCLALGCFPRVKVIHTSNNHHGQVYIPDVNWLLMVLSLTVTIGFHDLHRIATAVGLAIVSGMVVATYLMSLVIALHWEKTLLLSGCSVIFWIFAPDLEFQECPGIPAFFSHFVTNLPAFHQVLIFVSFKSLPVHYVPPCERYLVGRIGAKGYKIYRCIVRCGYCDQIRDTDDFEEQIIRSIGEFISLEENDSEKKVRFILPENTPKMLVSVREELQELINGSTTLSLRDDSTFIKKYLIMTYVFLDKNCREPPVALNIPHAALVEVCMAYTI</sequence>
<dbReference type="PANTHER" id="PTHR30540">
    <property type="entry name" value="OSMOTIC STRESS POTASSIUM TRANSPORTER"/>
    <property type="match status" value="1"/>
</dbReference>
<feature type="transmembrane region" description="Helical" evidence="10">
    <location>
        <begin position="199"/>
        <end position="217"/>
    </location>
</feature>
<accession>A0ABQ9KN23</accession>